<accession>A0A830BAR1</accession>
<dbReference type="Pfam" id="PF03015">
    <property type="entry name" value="Sterile"/>
    <property type="match status" value="1"/>
</dbReference>
<dbReference type="OrthoDB" id="429813at2759"/>
<dbReference type="GO" id="GO:0080019">
    <property type="term" value="F:alcohol-forming very long-chain fatty acyl-CoA reductase activity"/>
    <property type="evidence" value="ECO:0007669"/>
    <property type="project" value="InterPro"/>
</dbReference>
<name>A0A830BAR1_9LAMI</name>
<feature type="domain" description="Fatty acyl-CoA reductase C-terminal" evidence="5">
    <location>
        <begin position="435"/>
        <end position="508"/>
    </location>
</feature>
<evidence type="ECO:0000313" key="8">
    <source>
        <dbReference type="Proteomes" id="UP000653305"/>
    </source>
</evidence>
<dbReference type="AlphaFoldDB" id="A0A830BAR1"/>
<evidence type="ECO:0000259" key="5">
    <source>
        <dbReference type="Pfam" id="PF03015"/>
    </source>
</evidence>
<evidence type="ECO:0000256" key="2">
    <source>
        <dbReference type="ARBA" id="ARBA00022516"/>
    </source>
</evidence>
<dbReference type="EMBL" id="BMAC01000058">
    <property type="protein sequence ID" value="GFP83122.1"/>
    <property type="molecule type" value="Genomic_DNA"/>
</dbReference>
<keyword evidence="4" id="KW-0560">Oxidoreductase</keyword>
<evidence type="ECO:0000259" key="6">
    <source>
        <dbReference type="Pfam" id="PF07993"/>
    </source>
</evidence>
<reference evidence="7" key="1">
    <citation type="submission" date="2020-07" db="EMBL/GenBank/DDBJ databases">
        <title>Ethylene signaling mediates host invasion by parasitic plants.</title>
        <authorList>
            <person name="Yoshida S."/>
        </authorList>
    </citation>
    <scope>NUCLEOTIDE SEQUENCE</scope>
    <source>
        <strain evidence="7">Okayama</strain>
    </source>
</reference>
<dbReference type="GO" id="GO:0035336">
    <property type="term" value="P:long-chain fatty-acyl-CoA metabolic process"/>
    <property type="evidence" value="ECO:0007669"/>
    <property type="project" value="TreeGrafter"/>
</dbReference>
<dbReference type="Pfam" id="PF07993">
    <property type="entry name" value="NAD_binding_4"/>
    <property type="match status" value="1"/>
</dbReference>
<gene>
    <name evidence="7" type="ORF">PHJA_000455600</name>
</gene>
<dbReference type="Gene3D" id="3.40.50.720">
    <property type="entry name" value="NAD(P)-binding Rossmann-like Domain"/>
    <property type="match status" value="1"/>
</dbReference>
<evidence type="ECO:0000256" key="1">
    <source>
        <dbReference type="ARBA" id="ARBA00005928"/>
    </source>
</evidence>
<dbReference type="InterPro" id="IPR033640">
    <property type="entry name" value="FAR_C"/>
</dbReference>
<dbReference type="CDD" id="cd09071">
    <property type="entry name" value="FAR_C"/>
    <property type="match status" value="1"/>
</dbReference>
<evidence type="ECO:0000256" key="3">
    <source>
        <dbReference type="ARBA" id="ARBA00023098"/>
    </source>
</evidence>
<dbReference type="InterPro" id="IPR026055">
    <property type="entry name" value="FAR"/>
</dbReference>
<dbReference type="GO" id="GO:0010345">
    <property type="term" value="P:suberin biosynthetic process"/>
    <property type="evidence" value="ECO:0007669"/>
    <property type="project" value="TreeGrafter"/>
</dbReference>
<dbReference type="GO" id="GO:0102965">
    <property type="term" value="F:alcohol-forming long-chain fatty acyl-CoA reductase activity"/>
    <property type="evidence" value="ECO:0007669"/>
    <property type="project" value="UniProtKB-EC"/>
</dbReference>
<keyword evidence="2 4" id="KW-0444">Lipid biosynthesis</keyword>
<comment type="catalytic activity">
    <reaction evidence="4">
        <text>a long-chain fatty acyl-CoA + 2 NADPH + 2 H(+) = a long-chain primary fatty alcohol + 2 NADP(+) + CoA</text>
        <dbReference type="Rhea" id="RHEA:52716"/>
        <dbReference type="ChEBI" id="CHEBI:15378"/>
        <dbReference type="ChEBI" id="CHEBI:57287"/>
        <dbReference type="ChEBI" id="CHEBI:57783"/>
        <dbReference type="ChEBI" id="CHEBI:58349"/>
        <dbReference type="ChEBI" id="CHEBI:77396"/>
        <dbReference type="ChEBI" id="CHEBI:83139"/>
        <dbReference type="EC" id="1.2.1.84"/>
    </reaction>
</comment>
<dbReference type="PANTHER" id="PTHR11011:SF45">
    <property type="entry name" value="FATTY ACYL-COA REDUCTASE CG8306-RELATED"/>
    <property type="match status" value="1"/>
</dbReference>
<keyword evidence="4" id="KW-0521">NADP</keyword>
<keyword evidence="3 4" id="KW-0443">Lipid metabolism</keyword>
<proteinExistence type="inferred from homology"/>
<comment type="function">
    <text evidence="4">Catalyzes the reduction of fatty acyl-CoA to fatty alcohols.</text>
</comment>
<protein>
    <recommendedName>
        <fullName evidence="4">Fatty acyl-CoA reductase</fullName>
        <ecNumber evidence="4">1.2.1.84</ecNumber>
    </recommendedName>
</protein>
<comment type="similarity">
    <text evidence="1 4">Belongs to the fatty acyl-CoA reductase family.</text>
</comment>
<dbReference type="EC" id="1.2.1.84" evidence="4"/>
<keyword evidence="8" id="KW-1185">Reference proteome</keyword>
<dbReference type="SUPFAM" id="SSF51735">
    <property type="entry name" value="NAD(P)-binding Rossmann-fold domains"/>
    <property type="match status" value="1"/>
</dbReference>
<dbReference type="PANTHER" id="PTHR11011">
    <property type="entry name" value="MALE STERILITY PROTEIN 2-RELATED"/>
    <property type="match status" value="1"/>
</dbReference>
<dbReference type="InterPro" id="IPR013120">
    <property type="entry name" value="FAR_NAD-bd"/>
</dbReference>
<feature type="domain" description="Thioester reductase (TE)" evidence="6">
    <location>
        <begin position="43"/>
        <end position="344"/>
    </location>
</feature>
<dbReference type="CDD" id="cd05236">
    <property type="entry name" value="FAR-N_SDR_e"/>
    <property type="match status" value="1"/>
</dbReference>
<comment type="caution">
    <text evidence="7">The sequence shown here is derived from an EMBL/GenBank/DDBJ whole genome shotgun (WGS) entry which is preliminary data.</text>
</comment>
<evidence type="ECO:0000313" key="7">
    <source>
        <dbReference type="EMBL" id="GFP83122.1"/>
    </source>
</evidence>
<evidence type="ECO:0000256" key="4">
    <source>
        <dbReference type="RuleBase" id="RU363097"/>
    </source>
</evidence>
<dbReference type="InterPro" id="IPR036291">
    <property type="entry name" value="NAD(P)-bd_dom_sf"/>
</dbReference>
<dbReference type="Proteomes" id="UP000653305">
    <property type="component" value="Unassembled WGS sequence"/>
</dbReference>
<sequence>MTKAALNNGHISIITDNLESPLKVESGKSIGITKYFEEKNIFITGATGIVGKVFVEKILRSTPVGKIYVLVKADDQNAAIDRLAKELINTDLFESLREKHGKGYQTFIKEKLIPVVGNICEPNLGMDSDSTRAITEVVNVIVMSAAITTLNERYDLLLNTNVKGPQRLMQFAKTCKNLELFVHFSTAYVNGEKEGIILEKPLTMGENRRKASSEISLFHRLDVADEINLAKRSSTGSTNYDIAKDMKRLGMERAKYYGWYNAYHLTKAMAEMIIHETRGDIPVLIIRPSSIESCYKEPVPGWIQGNKVFDPVIISYGKGQLPAFLANPDTLMDIIPLDLVVNATIAAIAKHGYTHKSELNVYQMASSLVNPLRFSEFFEYIHEYFESEPLIESQSFRRINYFSDFSKYTREELSCRHGMKNTVAIDAKETQKLQKQLKAKVTYAEQLCKMYEFVGFFKARFDAGNTQELLSEMSKEEKDVFAIDVTNINWKEYFQEVHIPGLRNHLLNKKRIFQ</sequence>
<organism evidence="7 8">
    <name type="scientific">Phtheirospermum japonicum</name>
    <dbReference type="NCBI Taxonomy" id="374723"/>
    <lineage>
        <taxon>Eukaryota</taxon>
        <taxon>Viridiplantae</taxon>
        <taxon>Streptophyta</taxon>
        <taxon>Embryophyta</taxon>
        <taxon>Tracheophyta</taxon>
        <taxon>Spermatophyta</taxon>
        <taxon>Magnoliopsida</taxon>
        <taxon>eudicotyledons</taxon>
        <taxon>Gunneridae</taxon>
        <taxon>Pentapetalae</taxon>
        <taxon>asterids</taxon>
        <taxon>lamiids</taxon>
        <taxon>Lamiales</taxon>
        <taxon>Orobanchaceae</taxon>
        <taxon>Orobanchaceae incertae sedis</taxon>
        <taxon>Phtheirospermum</taxon>
    </lineage>
</organism>